<name>A0ABW5ZB05_9FLAO</name>
<keyword evidence="1" id="KW-0472">Membrane</keyword>
<dbReference type="Proteomes" id="UP001597549">
    <property type="component" value="Unassembled WGS sequence"/>
</dbReference>
<dbReference type="RefSeq" id="WP_379809217.1">
    <property type="nucleotide sequence ID" value="NZ_JBHUOL010000022.1"/>
</dbReference>
<evidence type="ECO:0000256" key="1">
    <source>
        <dbReference type="SAM" id="Phobius"/>
    </source>
</evidence>
<keyword evidence="2" id="KW-0238">DNA-binding</keyword>
<keyword evidence="3" id="KW-1185">Reference proteome</keyword>
<dbReference type="InterPro" id="IPR051675">
    <property type="entry name" value="Endo/Exo/Phosphatase_dom_1"/>
</dbReference>
<dbReference type="PANTHER" id="PTHR21180:SF32">
    <property type="entry name" value="ENDONUCLEASE_EXONUCLEASE_PHOSPHATASE FAMILY DOMAIN-CONTAINING PROTEIN 1"/>
    <property type="match status" value="1"/>
</dbReference>
<evidence type="ECO:0000313" key="2">
    <source>
        <dbReference type="EMBL" id="MFD2910084.1"/>
    </source>
</evidence>
<dbReference type="PANTHER" id="PTHR21180">
    <property type="entry name" value="ENDONUCLEASE/EXONUCLEASE/PHOSPHATASE FAMILY DOMAIN-CONTAINING PROTEIN 1"/>
    <property type="match status" value="1"/>
</dbReference>
<proteinExistence type="predicted"/>
<gene>
    <name evidence="2" type="ORF">ACFSX9_15225</name>
</gene>
<reference evidence="3" key="1">
    <citation type="journal article" date="2019" name="Int. J. Syst. Evol. Microbiol.">
        <title>The Global Catalogue of Microorganisms (GCM) 10K type strain sequencing project: providing services to taxonomists for standard genome sequencing and annotation.</title>
        <authorList>
            <consortium name="The Broad Institute Genomics Platform"/>
            <consortium name="The Broad Institute Genome Sequencing Center for Infectious Disease"/>
            <person name="Wu L."/>
            <person name="Ma J."/>
        </authorList>
    </citation>
    <scope>NUCLEOTIDE SEQUENCE [LARGE SCALE GENOMIC DNA]</scope>
    <source>
        <strain evidence="3">KCTC 52644</strain>
    </source>
</reference>
<dbReference type="Pfam" id="PF12836">
    <property type="entry name" value="HHH_3"/>
    <property type="match status" value="2"/>
</dbReference>
<keyword evidence="1" id="KW-0812">Transmembrane</keyword>
<dbReference type="EMBL" id="JBHUOL010000022">
    <property type="protein sequence ID" value="MFD2910084.1"/>
    <property type="molecule type" value="Genomic_DNA"/>
</dbReference>
<dbReference type="GO" id="GO:0003677">
    <property type="term" value="F:DNA binding"/>
    <property type="evidence" value="ECO:0007669"/>
    <property type="project" value="UniProtKB-KW"/>
</dbReference>
<accession>A0ABW5ZB05</accession>
<comment type="caution">
    <text evidence="2">The sequence shown here is derived from an EMBL/GenBank/DDBJ whole genome shotgun (WGS) entry which is preliminary data.</text>
</comment>
<evidence type="ECO:0000313" key="3">
    <source>
        <dbReference type="Proteomes" id="UP001597549"/>
    </source>
</evidence>
<protein>
    <submittedName>
        <fullName evidence="2">ComEA family DNA-binding protein</fullName>
    </submittedName>
</protein>
<dbReference type="SUPFAM" id="SSF47781">
    <property type="entry name" value="RuvA domain 2-like"/>
    <property type="match status" value="2"/>
</dbReference>
<feature type="transmembrane region" description="Helical" evidence="1">
    <location>
        <begin position="16"/>
        <end position="36"/>
    </location>
</feature>
<dbReference type="InterPro" id="IPR010994">
    <property type="entry name" value="RuvA_2-like"/>
</dbReference>
<organism evidence="2 3">
    <name type="scientific">Flavobacterium ardleyense</name>
    <dbReference type="NCBI Taxonomy" id="2038737"/>
    <lineage>
        <taxon>Bacteria</taxon>
        <taxon>Pseudomonadati</taxon>
        <taxon>Bacteroidota</taxon>
        <taxon>Flavobacteriia</taxon>
        <taxon>Flavobacteriales</taxon>
        <taxon>Flavobacteriaceae</taxon>
        <taxon>Flavobacterium</taxon>
    </lineage>
</organism>
<dbReference type="Gene3D" id="1.10.150.280">
    <property type="entry name" value="AF1531-like domain"/>
    <property type="match status" value="2"/>
</dbReference>
<keyword evidence="1" id="KW-1133">Transmembrane helix</keyword>
<sequence length="292" mass="33874">MNKIKSYFLFSREHRSGIFLLFFLIIAVQLAYFLVADKLFETKKPKEDLVWLAMQNEIDSLKQIGSTKKDTIYPFNPNFLTDYKGYKLGLSVAEIDRLHAFRSQNKYVNSAQDFQKVTQVSTELLNKLSPYFKFPEWVTNKKTYAGDKFQKFPSKEKVLIIQKDLNTASREDLIAAYGIGEKLADKILLEKDKFGEFVSIEQLEFIWGISPEAIADLQKRFFVKNTSSLKKIAINDLSIKELATFPYFNYTLAKEIVIYRTMNNGIKKIADLTKIKGMPNEKLKIIALYLEF</sequence>